<evidence type="ECO:0000256" key="13">
    <source>
        <dbReference type="ARBA" id="ARBA00045250"/>
    </source>
</evidence>
<dbReference type="GO" id="GO:0140021">
    <property type="term" value="P:mitochondrial ADP transmembrane transport"/>
    <property type="evidence" value="ECO:0007669"/>
    <property type="project" value="InterPro"/>
</dbReference>
<comment type="caution">
    <text evidence="16">Lacks conserved residue(s) required for the propagation of feature annotation.</text>
</comment>
<evidence type="ECO:0000256" key="2">
    <source>
        <dbReference type="ARBA" id="ARBA00006375"/>
    </source>
</evidence>
<evidence type="ECO:0000256" key="5">
    <source>
        <dbReference type="ARBA" id="ARBA00022449"/>
    </source>
</evidence>
<dbReference type="Proteomes" id="UP000054937">
    <property type="component" value="Unassembled WGS sequence"/>
</dbReference>
<dbReference type="OrthoDB" id="270584at2759"/>
<comment type="catalytic activity">
    <reaction evidence="12">
        <text>ADP(in) + ATP(out) = ADP(out) + ATP(in)</text>
        <dbReference type="Rhea" id="RHEA:34999"/>
        <dbReference type="ChEBI" id="CHEBI:30616"/>
        <dbReference type="ChEBI" id="CHEBI:456216"/>
    </reaction>
    <physiologicalReaction direction="left-to-right" evidence="12">
        <dbReference type="Rhea" id="RHEA:35000"/>
    </physiologicalReaction>
</comment>
<dbReference type="InterPro" id="IPR002067">
    <property type="entry name" value="MCP"/>
</dbReference>
<dbReference type="OMA" id="QTASMNT"/>
<name>A0A0V0Q7U8_PSEPJ</name>
<feature type="transmembrane region" description="Helical" evidence="16">
    <location>
        <begin position="199"/>
        <end position="217"/>
    </location>
</feature>
<dbReference type="Pfam" id="PF00153">
    <property type="entry name" value="Mito_carr"/>
    <property type="match status" value="3"/>
</dbReference>
<keyword evidence="8" id="KW-0999">Mitochondrion inner membrane</keyword>
<evidence type="ECO:0000256" key="6">
    <source>
        <dbReference type="ARBA" id="ARBA00022692"/>
    </source>
</evidence>
<evidence type="ECO:0000256" key="8">
    <source>
        <dbReference type="ARBA" id="ARBA00022792"/>
    </source>
</evidence>
<dbReference type="GO" id="GO:0005743">
    <property type="term" value="C:mitochondrial inner membrane"/>
    <property type="evidence" value="ECO:0007669"/>
    <property type="project" value="UniProtKB-SubCell"/>
</dbReference>
<dbReference type="InterPro" id="IPR002113">
    <property type="entry name" value="ADT_euk_type"/>
</dbReference>
<dbReference type="PROSITE" id="PS50920">
    <property type="entry name" value="SOLCAR"/>
    <property type="match status" value="3"/>
</dbReference>
<keyword evidence="5" id="KW-0050">Antiport</keyword>
<comment type="subunit">
    <text evidence="3 16">Monomer.</text>
</comment>
<evidence type="ECO:0000256" key="7">
    <source>
        <dbReference type="ARBA" id="ARBA00022737"/>
    </source>
</evidence>
<evidence type="ECO:0000256" key="3">
    <source>
        <dbReference type="ARBA" id="ARBA00011245"/>
    </source>
</evidence>
<evidence type="ECO:0000256" key="1">
    <source>
        <dbReference type="ARBA" id="ARBA00004448"/>
    </source>
</evidence>
<evidence type="ECO:0000313" key="17">
    <source>
        <dbReference type="EMBL" id="KRW98328.1"/>
    </source>
</evidence>
<evidence type="ECO:0000313" key="18">
    <source>
        <dbReference type="Proteomes" id="UP000054937"/>
    </source>
</evidence>
<evidence type="ECO:0000256" key="4">
    <source>
        <dbReference type="ARBA" id="ARBA00022448"/>
    </source>
</evidence>
<feature type="repeat" description="Solcar" evidence="14">
    <location>
        <begin position="236"/>
        <end position="323"/>
    </location>
</feature>
<keyword evidence="7" id="KW-0677">Repeat</keyword>
<evidence type="ECO:0000256" key="11">
    <source>
        <dbReference type="ARBA" id="ARBA00023136"/>
    </source>
</evidence>
<keyword evidence="4 15" id="KW-0813">Transport</keyword>
<dbReference type="PANTHER" id="PTHR45635">
    <property type="entry name" value="ADP,ATP CARRIER PROTEIN 1-RELATED-RELATED"/>
    <property type="match status" value="1"/>
</dbReference>
<evidence type="ECO:0000256" key="14">
    <source>
        <dbReference type="PROSITE-ProRule" id="PRU00282"/>
    </source>
</evidence>
<dbReference type="AlphaFoldDB" id="A0A0V0Q7U8"/>
<comment type="function">
    <text evidence="13">ADP:ATP antiporter that mediates import of ADP into the mitochondrial matrix for ATP synthesis, and export of ATP out to fuel the cell. Cycles between the cytoplasmic-open state (c-state) and the matrix-open state (m-state): operates by the alternating access mechanism with a single substrate-binding site intermittently exposed to either the cytosolic (c-state) or matrix (m-state) side of the inner mitochondrial membrane.</text>
</comment>
<dbReference type="PRINTS" id="PR00926">
    <property type="entry name" value="MITOCARRIER"/>
</dbReference>
<comment type="similarity">
    <text evidence="2 15">Belongs to the mitochondrial carrier (TC 2.A.29) family.</text>
</comment>
<evidence type="ECO:0000256" key="9">
    <source>
        <dbReference type="ARBA" id="ARBA00022989"/>
    </source>
</evidence>
<dbReference type="GO" id="GO:0005471">
    <property type="term" value="F:ATP:ADP antiporter activity"/>
    <property type="evidence" value="ECO:0007669"/>
    <property type="project" value="UniProtKB-UniRule"/>
</dbReference>
<protein>
    <recommendedName>
        <fullName evidence="16">ADP/ATP translocase</fullName>
    </recommendedName>
    <alternativeName>
        <fullName evidence="16">ADP,ATP carrier protein</fullName>
    </alternativeName>
</protein>
<dbReference type="Gene3D" id="1.50.40.10">
    <property type="entry name" value="Mitochondrial carrier domain"/>
    <property type="match status" value="1"/>
</dbReference>
<evidence type="ECO:0000256" key="16">
    <source>
        <dbReference type="RuleBase" id="RU368008"/>
    </source>
</evidence>
<dbReference type="EMBL" id="LDAU01000254">
    <property type="protein sequence ID" value="KRW98328.1"/>
    <property type="molecule type" value="Genomic_DNA"/>
</dbReference>
<evidence type="ECO:0000256" key="15">
    <source>
        <dbReference type="RuleBase" id="RU000488"/>
    </source>
</evidence>
<comment type="caution">
    <text evidence="17">The sequence shown here is derived from an EMBL/GenBank/DDBJ whole genome shotgun (WGS) entry which is preliminary data.</text>
</comment>
<proteinExistence type="inferred from homology"/>
<dbReference type="InterPro" id="IPR018108">
    <property type="entry name" value="MCP_transmembrane"/>
</dbReference>
<gene>
    <name evidence="17" type="ORF">PPERSA_02105</name>
</gene>
<reference evidence="17 18" key="1">
    <citation type="journal article" date="2015" name="Sci. Rep.">
        <title>Genome of the facultative scuticociliatosis pathogen Pseudocohnilembus persalinus provides insight into its virulence through horizontal gene transfer.</title>
        <authorList>
            <person name="Xiong J."/>
            <person name="Wang G."/>
            <person name="Cheng J."/>
            <person name="Tian M."/>
            <person name="Pan X."/>
            <person name="Warren A."/>
            <person name="Jiang C."/>
            <person name="Yuan D."/>
            <person name="Miao W."/>
        </authorList>
    </citation>
    <scope>NUCLEOTIDE SEQUENCE [LARGE SCALE GENOMIC DNA]</scope>
    <source>
        <strain evidence="17">36N120E</strain>
    </source>
</reference>
<organism evidence="17 18">
    <name type="scientific">Pseudocohnilembus persalinus</name>
    <name type="common">Ciliate</name>
    <dbReference type="NCBI Taxonomy" id="266149"/>
    <lineage>
        <taxon>Eukaryota</taxon>
        <taxon>Sar</taxon>
        <taxon>Alveolata</taxon>
        <taxon>Ciliophora</taxon>
        <taxon>Intramacronucleata</taxon>
        <taxon>Oligohymenophorea</taxon>
        <taxon>Scuticociliatia</taxon>
        <taxon>Philasterida</taxon>
        <taxon>Pseudocohnilembidae</taxon>
        <taxon>Pseudocohnilembus</taxon>
    </lineage>
</organism>
<evidence type="ECO:0000256" key="12">
    <source>
        <dbReference type="ARBA" id="ARBA00024143"/>
    </source>
</evidence>
<comment type="function">
    <text evidence="16">Catalyzes the exchange of ADP and ATP across the membrane.</text>
</comment>
<keyword evidence="10" id="KW-0496">Mitochondrion</keyword>
<dbReference type="SUPFAM" id="SSF103506">
    <property type="entry name" value="Mitochondrial carrier"/>
    <property type="match status" value="1"/>
</dbReference>
<feature type="transmembrane region" description="Helical" evidence="16">
    <location>
        <begin position="238"/>
        <end position="259"/>
    </location>
</feature>
<comment type="subcellular location">
    <subcellularLocation>
        <location evidence="16">Membrane</location>
        <topology evidence="16">Multi-pass membrane protein</topology>
    </subcellularLocation>
    <subcellularLocation>
        <location evidence="1">Mitochondrion inner membrane</location>
        <topology evidence="1">Multi-pass membrane protein</topology>
    </subcellularLocation>
</comment>
<feature type="repeat" description="Solcar" evidence="14">
    <location>
        <begin position="119"/>
        <end position="228"/>
    </location>
</feature>
<keyword evidence="6 14" id="KW-0812">Transmembrane</keyword>
<dbReference type="PANTHER" id="PTHR45635:SF14">
    <property type="entry name" value="ADP_ATP TRANSLOCASE"/>
    <property type="match status" value="1"/>
</dbReference>
<keyword evidence="18" id="KW-1185">Reference proteome</keyword>
<keyword evidence="9 16" id="KW-1133">Transmembrane helix</keyword>
<feature type="repeat" description="Solcar" evidence="14">
    <location>
        <begin position="15"/>
        <end position="105"/>
    </location>
</feature>
<dbReference type="GO" id="GO:1990544">
    <property type="term" value="P:mitochondrial ATP transmembrane transport"/>
    <property type="evidence" value="ECO:0007669"/>
    <property type="project" value="InterPro"/>
</dbReference>
<dbReference type="InterPro" id="IPR023395">
    <property type="entry name" value="MCP_dom_sf"/>
</dbReference>
<evidence type="ECO:0000256" key="10">
    <source>
        <dbReference type="ARBA" id="ARBA00023128"/>
    </source>
</evidence>
<keyword evidence="11 14" id="KW-0472">Membrane</keyword>
<sequence length="328" mass="37514">MSQVQQQKQKSWIDKQFVLNFFSGGLAGIISKTASAPIERVKLILQTESNNSKITNKYNGMTDCFIRTVKEEGVLSMWRGNGANVVRYFPTQALNFSFKDLISKKLNLEKSKQQDTKSTYVFKSILGGGLAGCMTTFFVYPLDFARTMLAVDMGKKQVKNLQNQQSNVVNNNINNVNERQFNGIFDCIQKVFKQDGIRGVYRGFNSCLLGIFIYRGLYFGIYDSGKSLLMNEEREKSFFLRWLFAQTVVVFSETISYPLDTVKRAMMMQQVNKNVYYKNSFDCFNQLYQKNGMGILMKGGFSNVVRGMGSSLCLVLYDELQKITKKMH</sequence>
<dbReference type="InParanoid" id="A0A0V0Q7U8"/>
<dbReference type="PRINTS" id="PR00927">
    <property type="entry name" value="ADPTRNSLCASE"/>
</dbReference>
<accession>A0A0V0Q7U8</accession>